<name>A0A9Q1HHI3_HOLLE</name>
<protein>
    <submittedName>
        <fullName evidence="1">Uncharacterized protein</fullName>
    </submittedName>
</protein>
<accession>A0A9Q1HHI3</accession>
<proteinExistence type="predicted"/>
<gene>
    <name evidence="1" type="ORF">HOLleu_08035</name>
</gene>
<dbReference type="OrthoDB" id="5989970at2759"/>
<dbReference type="PANTHER" id="PTHR47331">
    <property type="entry name" value="PHD-TYPE DOMAIN-CONTAINING PROTEIN"/>
    <property type="match status" value="1"/>
</dbReference>
<sequence>MVYEIDDFNNKPPKEKLPYNIERQLAVVGQPHKTPCRLYIAIPYFKAHYYIRTKYECIVTELVAKARWLHGPQFLWQSREQWPEQPRLENLISDPEIKAKSDESCLVTSQGGKSIIDRLLESRSDWYSLKKDVAWIYLRHKILNQVIPELGQPLSVQELEAAEVAIVKYIQQGMKGVTFSASGFNVEKSSAVNKLDPYVSRHGILCVGGPLHNAQPDNRSKHPYILPKEAYVCSLIVKDIHVHSGHADRTTLATLQLHPGGTLAASIKIKGVTVMASVIIRLCADLELFKKAEMKAREILQHEFILVIEISLLVTYIRREAASERNFDIKFETKMLLIWALLAIPSSITDLLS</sequence>
<dbReference type="AlphaFoldDB" id="A0A9Q1HHI3"/>
<reference evidence="1" key="1">
    <citation type="submission" date="2021-10" db="EMBL/GenBank/DDBJ databases">
        <title>Tropical sea cucumber genome reveals ecological adaptation and Cuvierian tubules defense mechanism.</title>
        <authorList>
            <person name="Chen T."/>
        </authorList>
    </citation>
    <scope>NUCLEOTIDE SEQUENCE</scope>
    <source>
        <strain evidence="1">Nanhai2018</strain>
        <tissue evidence="1">Muscle</tissue>
    </source>
</reference>
<organism evidence="1 2">
    <name type="scientific">Holothuria leucospilota</name>
    <name type="common">Black long sea cucumber</name>
    <name type="synonym">Mertensiothuria leucospilota</name>
    <dbReference type="NCBI Taxonomy" id="206669"/>
    <lineage>
        <taxon>Eukaryota</taxon>
        <taxon>Metazoa</taxon>
        <taxon>Echinodermata</taxon>
        <taxon>Eleutherozoa</taxon>
        <taxon>Echinozoa</taxon>
        <taxon>Holothuroidea</taxon>
        <taxon>Aspidochirotacea</taxon>
        <taxon>Aspidochirotida</taxon>
        <taxon>Holothuriidae</taxon>
        <taxon>Holothuria</taxon>
    </lineage>
</organism>
<dbReference type="Proteomes" id="UP001152320">
    <property type="component" value="Chromosome 3"/>
</dbReference>
<comment type="caution">
    <text evidence="1">The sequence shown here is derived from an EMBL/GenBank/DDBJ whole genome shotgun (WGS) entry which is preliminary data.</text>
</comment>
<evidence type="ECO:0000313" key="1">
    <source>
        <dbReference type="EMBL" id="KAJ8045103.1"/>
    </source>
</evidence>
<evidence type="ECO:0000313" key="2">
    <source>
        <dbReference type="Proteomes" id="UP001152320"/>
    </source>
</evidence>
<dbReference type="EMBL" id="JAIZAY010000003">
    <property type="protein sequence ID" value="KAJ8045103.1"/>
    <property type="molecule type" value="Genomic_DNA"/>
</dbReference>
<keyword evidence="2" id="KW-1185">Reference proteome</keyword>